<feature type="region of interest" description="Disordered" evidence="1">
    <location>
        <begin position="262"/>
        <end position="318"/>
    </location>
</feature>
<dbReference type="Proteomes" id="UP000306740">
    <property type="component" value="Unassembled WGS sequence"/>
</dbReference>
<sequence>MTRAETCSSRPARRGAVRGLLATALVALLAVLLPSTAVVSPAHAADADRLAVAIDALSPATLSAGDTLTVTGRITNPSSEAWSRLRVHLVMPSVPINDAAALDKALADPSADVTGTRQTSGGAVAAAGDLAPGDTTTFQLQVPSSELRVTSEGVYPVGVHVLATGPNGDRSPDAVGRAYTSVPFVGDGPTAAAQVSMVWPFVAPVQRDERNRYVDTAGLVQSVSPGGRLRRVLDLARSDETSPSTVLLDPALLDALRDIATESYGPSREGGPGGATQYVPDGEPTPAPQGSDDAVGEGQATPETPAEDEAEEGETPDAGQRVATFLTDLVSYAQRHPVWALPYGRPDSFAITRRSAGEAGATVVEAANTATEATLAQFGLTARTVYWPPNGISNANRLASSRRLGTEVAVLSPDVLAGWTPSDGTALRAQVGGAPMDIVVLDPGLQPESSATSALALRQRVASRAALGALGDGSRRVVVLPSVSFDPGSEWARAQFHEVFDPAWVRPVPADALLSNARRWTDRIALPRDTNQRPITAEQVAAAARIVTSGNVVSEMLGDDAPRDVFYAQSASLAASQDWRAARTRGLRHAEAQAASVERILHRVSVSATSFVTLSGSSGRFPITITNGLSSPVTVGVRFSSDDASATIEDIAPQQISAGQSVTLTVTADVGQATTTTFTAALVTSGGKELGEPARFTVRSSVVGRVIWVFLGLAMLLVVVAVVRRFVKGRTVETLDSEVLDVEPGEAVVTGAGRPEVAVPDADVPDADVPERDVPEPVVSEQDVSEQDVSGPGTPEQTPTGRETGA</sequence>
<dbReference type="EMBL" id="VDFR01000004">
    <property type="protein sequence ID" value="TNC52173.1"/>
    <property type="molecule type" value="Genomic_DNA"/>
</dbReference>
<keyword evidence="2" id="KW-0472">Membrane</keyword>
<evidence type="ECO:0000313" key="6">
    <source>
        <dbReference type="Proteomes" id="UP000306740"/>
    </source>
</evidence>
<proteinExistence type="predicted"/>
<dbReference type="AlphaFoldDB" id="A0A5C4N0Y2"/>
<keyword evidence="2" id="KW-1133">Transmembrane helix</keyword>
<feature type="compositionally biased region" description="Polar residues" evidence="1">
    <location>
        <begin position="795"/>
        <end position="806"/>
    </location>
</feature>
<keyword evidence="3" id="KW-0732">Signal</keyword>
<dbReference type="OrthoDB" id="3797035at2"/>
<feature type="signal peptide" evidence="3">
    <location>
        <begin position="1"/>
        <end position="44"/>
    </location>
</feature>
<dbReference type="EMBL" id="VDFR01000074">
    <property type="protein sequence ID" value="TNC44217.1"/>
    <property type="molecule type" value="Genomic_DNA"/>
</dbReference>
<evidence type="ECO:0000256" key="1">
    <source>
        <dbReference type="SAM" id="MobiDB-lite"/>
    </source>
</evidence>
<evidence type="ECO:0000256" key="3">
    <source>
        <dbReference type="SAM" id="SignalP"/>
    </source>
</evidence>
<keyword evidence="2" id="KW-0812">Transmembrane</keyword>
<feature type="transmembrane region" description="Helical" evidence="2">
    <location>
        <begin position="702"/>
        <end position="723"/>
    </location>
</feature>
<name>A0A5C4N0Y2_9ACTN</name>
<organism evidence="5 6">
    <name type="scientific">Mumia zhuanghuii</name>
    <dbReference type="NCBI Taxonomy" id="2585211"/>
    <lineage>
        <taxon>Bacteria</taxon>
        <taxon>Bacillati</taxon>
        <taxon>Actinomycetota</taxon>
        <taxon>Actinomycetes</taxon>
        <taxon>Propionibacteriales</taxon>
        <taxon>Nocardioidaceae</taxon>
        <taxon>Mumia</taxon>
    </lineage>
</organism>
<accession>A0A5C4N0Y2</accession>
<protein>
    <submittedName>
        <fullName evidence="5">Uncharacterized protein</fullName>
    </submittedName>
</protein>
<dbReference type="Pfam" id="PF19516">
    <property type="entry name" value="DUF6049"/>
    <property type="match status" value="1"/>
</dbReference>
<evidence type="ECO:0000256" key="2">
    <source>
        <dbReference type="SAM" id="Phobius"/>
    </source>
</evidence>
<evidence type="ECO:0000313" key="5">
    <source>
        <dbReference type="EMBL" id="TNC52173.1"/>
    </source>
</evidence>
<evidence type="ECO:0000313" key="4">
    <source>
        <dbReference type="EMBL" id="TNC44217.1"/>
    </source>
</evidence>
<feature type="region of interest" description="Disordered" evidence="1">
    <location>
        <begin position="752"/>
        <end position="806"/>
    </location>
</feature>
<gene>
    <name evidence="5" type="ORF">FHE65_00930</name>
    <name evidence="4" type="ORF">FHE65_16885</name>
</gene>
<feature type="compositionally biased region" description="Acidic residues" evidence="1">
    <location>
        <begin position="305"/>
        <end position="315"/>
    </location>
</feature>
<dbReference type="InterPro" id="IPR046112">
    <property type="entry name" value="DUF6049"/>
</dbReference>
<reference evidence="5 6" key="1">
    <citation type="submission" date="2019-05" db="EMBL/GenBank/DDBJ databases">
        <title>Mumia sp. nov., isolated from the intestinal contents of plateau pika (Ochotona curzoniae) in the Qinghai-Tibet plateau of China.</title>
        <authorList>
            <person name="Tian Z."/>
        </authorList>
    </citation>
    <scope>NUCLEOTIDE SEQUENCE [LARGE SCALE GENOMIC DNA]</scope>
    <source>
        <strain evidence="6">527</strain>
        <strain evidence="5">Z527</strain>
    </source>
</reference>
<comment type="caution">
    <text evidence="5">The sequence shown here is derived from an EMBL/GenBank/DDBJ whole genome shotgun (WGS) entry which is preliminary data.</text>
</comment>
<dbReference type="RefSeq" id="WP_139105005.1">
    <property type="nucleotide sequence ID" value="NZ_VDFR01000004.1"/>
</dbReference>
<feature type="chain" id="PRO_5036138747" evidence="3">
    <location>
        <begin position="45"/>
        <end position="806"/>
    </location>
</feature>